<dbReference type="EMBL" id="RJUK01000001">
    <property type="protein sequence ID" value="ROQ19662.1"/>
    <property type="molecule type" value="Genomic_DNA"/>
</dbReference>
<comment type="caution">
    <text evidence="1">The sequence shown here is derived from an EMBL/GenBank/DDBJ whole genome shotgun (WGS) entry which is preliminary data.</text>
</comment>
<accession>A0A3N1NLK2</accession>
<evidence type="ECO:0000313" key="1">
    <source>
        <dbReference type="EMBL" id="ROQ19662.1"/>
    </source>
</evidence>
<dbReference type="AlphaFoldDB" id="A0A3N1NLK2"/>
<reference evidence="1 2" key="1">
    <citation type="submission" date="2018-11" db="EMBL/GenBank/DDBJ databases">
        <title>Genomic Encyclopedia of Type Strains, Phase IV (KMG-IV): sequencing the most valuable type-strain genomes for metagenomic binning, comparative biology and taxonomic classification.</title>
        <authorList>
            <person name="Goeker M."/>
        </authorList>
    </citation>
    <scope>NUCLEOTIDE SEQUENCE [LARGE SCALE GENOMIC DNA]</scope>
    <source>
        <strain evidence="1 2">DSM 16974</strain>
    </source>
</reference>
<gene>
    <name evidence="1" type="ORF">EDC38_0247</name>
</gene>
<name>A0A3N1NLK2_9GAMM</name>
<dbReference type="Proteomes" id="UP000273643">
    <property type="component" value="Unassembled WGS sequence"/>
</dbReference>
<keyword evidence="2" id="KW-1185">Reference proteome</keyword>
<protein>
    <submittedName>
        <fullName evidence="1">Uncharacterized protein</fullName>
    </submittedName>
</protein>
<sequence length="502" mass="56558">MEPILSEQCWWFAYPWRWIILCLSLIGCAALPPAPPPVDAESPETTCLKFYRVLDQTMETRRTLDVRHTRVPGLPFLRTSRFWASFSPASMTPVTYRAWLEHQNALAIEGLTLEWLRLPDSQQRALLTLLPDHHDDISAALIHCGVQMVAEQALQPRLAPFDVPDHYQGWKRWLGLYPLAALPFYRGVVEEHRTLNQRQAGFTPPRSDEPEADPWHYFGQQNTTPSPNNALTLLSQQSVDPLGIPLMDASTRQQLLTAFQPTIAVPASDGGLADNDRPLRLSVSKSGDLQPLLSEPTLYTDIAYGRYRNQVTVQLIYSVWFSERRPEGTLDLLAGRYNGIAWRVHLLPSGAVIGFDKMHQCGCWYQFFPAMGFRTRPSLAFGQEPFHIGQPLDPRARLTLWLESNTHHLLGISTGSVNASAVPFELANYNELRALESDNAEPIVAAFDADGLLPGSERLERWIFWPMGIRSPGAMRILGTHAIAFIGRRHFDDPALLDELGL</sequence>
<proteinExistence type="predicted"/>
<evidence type="ECO:0000313" key="2">
    <source>
        <dbReference type="Proteomes" id="UP000273643"/>
    </source>
</evidence>
<organism evidence="1 2">
    <name type="scientific">Marinimicrobium koreense</name>
    <dbReference type="NCBI Taxonomy" id="306545"/>
    <lineage>
        <taxon>Bacteria</taxon>
        <taxon>Pseudomonadati</taxon>
        <taxon>Pseudomonadota</taxon>
        <taxon>Gammaproteobacteria</taxon>
        <taxon>Cellvibrionales</taxon>
        <taxon>Cellvibrionaceae</taxon>
        <taxon>Marinimicrobium</taxon>
    </lineage>
</organism>